<comment type="caution">
    <text evidence="11">The sequence shown here is derived from an EMBL/GenBank/DDBJ whole genome shotgun (WGS) entry which is preliminary data.</text>
</comment>
<keyword evidence="6" id="KW-0479">Metal-binding</keyword>
<dbReference type="GO" id="GO:0005737">
    <property type="term" value="C:cytoplasm"/>
    <property type="evidence" value="ECO:0007669"/>
    <property type="project" value="UniProtKB-SubCell"/>
</dbReference>
<dbReference type="GO" id="GO:0002949">
    <property type="term" value="P:tRNA threonylcarbamoyladenosine modification"/>
    <property type="evidence" value="ECO:0007669"/>
    <property type="project" value="InterPro"/>
</dbReference>
<keyword evidence="7" id="KW-0547">Nucleotide-binding</keyword>
<evidence type="ECO:0000256" key="9">
    <source>
        <dbReference type="ARBA" id="ARBA00022842"/>
    </source>
</evidence>
<evidence type="ECO:0000256" key="8">
    <source>
        <dbReference type="ARBA" id="ARBA00022840"/>
    </source>
</evidence>
<evidence type="ECO:0000256" key="4">
    <source>
        <dbReference type="ARBA" id="ARBA00022490"/>
    </source>
</evidence>
<name>A0A0A1ZC19_PROMR</name>
<evidence type="ECO:0000256" key="2">
    <source>
        <dbReference type="ARBA" id="ARBA00007599"/>
    </source>
</evidence>
<keyword evidence="5" id="KW-0819">tRNA processing</keyword>
<dbReference type="eggNOG" id="COG0802">
    <property type="taxonomic scope" value="Bacteria"/>
</dbReference>
<comment type="similarity">
    <text evidence="2">Belongs to the TsaE family.</text>
</comment>
<dbReference type="InterPro" id="IPR027417">
    <property type="entry name" value="P-loop_NTPase"/>
</dbReference>
<dbReference type="InterPro" id="IPR003442">
    <property type="entry name" value="T6A_TsaE"/>
</dbReference>
<organism evidence="11 12">
    <name type="scientific">Prochlorococcus marinus str. GP2</name>
    <dbReference type="NCBI Taxonomy" id="59925"/>
    <lineage>
        <taxon>Bacteria</taxon>
        <taxon>Bacillati</taxon>
        <taxon>Cyanobacteriota</taxon>
        <taxon>Cyanophyceae</taxon>
        <taxon>Synechococcales</taxon>
        <taxon>Prochlorococcaceae</taxon>
        <taxon>Prochlorococcus</taxon>
    </lineage>
</organism>
<dbReference type="SUPFAM" id="SSF52540">
    <property type="entry name" value="P-loop containing nucleoside triphosphate hydrolases"/>
    <property type="match status" value="1"/>
</dbReference>
<dbReference type="Proteomes" id="UP000030598">
    <property type="component" value="Unassembled WGS sequence"/>
</dbReference>
<dbReference type="Gene3D" id="3.40.50.300">
    <property type="entry name" value="P-loop containing nucleotide triphosphate hydrolases"/>
    <property type="match status" value="1"/>
</dbReference>
<dbReference type="AlphaFoldDB" id="A0A0A1ZC19"/>
<evidence type="ECO:0000313" key="11">
    <source>
        <dbReference type="EMBL" id="KGF85689.1"/>
    </source>
</evidence>
<comment type="subcellular location">
    <subcellularLocation>
        <location evidence="1">Cytoplasm</location>
    </subcellularLocation>
</comment>
<dbReference type="GO" id="GO:0005524">
    <property type="term" value="F:ATP binding"/>
    <property type="evidence" value="ECO:0007669"/>
    <property type="project" value="UniProtKB-KW"/>
</dbReference>
<dbReference type="GO" id="GO:0046872">
    <property type="term" value="F:metal ion binding"/>
    <property type="evidence" value="ECO:0007669"/>
    <property type="project" value="UniProtKB-KW"/>
</dbReference>
<protein>
    <recommendedName>
        <fullName evidence="3">tRNA threonylcarbamoyladenosine biosynthesis protein TsaE</fullName>
    </recommendedName>
    <alternativeName>
        <fullName evidence="10">t(6)A37 threonylcarbamoyladenosine biosynthesis protein TsaE</fullName>
    </alternativeName>
</protein>
<evidence type="ECO:0000313" key="12">
    <source>
        <dbReference type="Proteomes" id="UP000030598"/>
    </source>
</evidence>
<evidence type="ECO:0000256" key="6">
    <source>
        <dbReference type="ARBA" id="ARBA00022723"/>
    </source>
</evidence>
<dbReference type="NCBIfam" id="TIGR00150">
    <property type="entry name" value="T6A_YjeE"/>
    <property type="match status" value="1"/>
</dbReference>
<dbReference type="PANTHER" id="PTHR33540">
    <property type="entry name" value="TRNA THREONYLCARBAMOYLADENOSINE BIOSYNTHESIS PROTEIN TSAE"/>
    <property type="match status" value="1"/>
</dbReference>
<dbReference type="EMBL" id="JNAH01000008">
    <property type="protein sequence ID" value="KGF85689.1"/>
    <property type="molecule type" value="Genomic_DNA"/>
</dbReference>
<evidence type="ECO:0000256" key="3">
    <source>
        <dbReference type="ARBA" id="ARBA00019010"/>
    </source>
</evidence>
<sequence>MCNFVFVENLEETLNLGKKLSQKLNPQSIVLLQGPIGAGKTSFVQGIAKGLSIYEDITSPTFALSHHYNSGKIPLIHLDLYRLEDVSSAKEVFFSEEEEAVQSQAILVIEWPELIESVIENFWKIEISYAENYGRYYEIRDPKNLLTFS</sequence>
<dbReference type="STRING" id="59925.EU91_1792"/>
<keyword evidence="8" id="KW-0067">ATP-binding</keyword>
<keyword evidence="4" id="KW-0963">Cytoplasm</keyword>
<evidence type="ECO:0000256" key="10">
    <source>
        <dbReference type="ARBA" id="ARBA00032441"/>
    </source>
</evidence>
<dbReference type="Pfam" id="PF02367">
    <property type="entry name" value="TsaE"/>
    <property type="match status" value="1"/>
</dbReference>
<evidence type="ECO:0000256" key="7">
    <source>
        <dbReference type="ARBA" id="ARBA00022741"/>
    </source>
</evidence>
<dbReference type="PANTHER" id="PTHR33540:SF2">
    <property type="entry name" value="TRNA THREONYLCARBAMOYLADENOSINE BIOSYNTHESIS PROTEIN TSAE"/>
    <property type="match status" value="1"/>
</dbReference>
<accession>A0A0A1ZC19</accession>
<reference evidence="12" key="1">
    <citation type="journal article" date="2014" name="Sci. Data">
        <title>Genomes of diverse isolates of the marine cyanobacterium Prochlorococcus.</title>
        <authorList>
            <person name="Biller S."/>
            <person name="Berube P."/>
            <person name="Thompson J."/>
            <person name="Kelly L."/>
            <person name="Roggensack S."/>
            <person name="Awad L."/>
            <person name="Roache-Johnson K."/>
            <person name="Ding H."/>
            <person name="Giovannoni S.J."/>
            <person name="Moore L.R."/>
            <person name="Chisholm S.W."/>
        </authorList>
    </citation>
    <scope>NUCLEOTIDE SEQUENCE [LARGE SCALE GENOMIC DNA]</scope>
    <source>
        <strain evidence="12">GP2</strain>
    </source>
</reference>
<evidence type="ECO:0000256" key="1">
    <source>
        <dbReference type="ARBA" id="ARBA00004496"/>
    </source>
</evidence>
<evidence type="ECO:0000256" key="5">
    <source>
        <dbReference type="ARBA" id="ARBA00022694"/>
    </source>
</evidence>
<gene>
    <name evidence="11" type="ORF">EU91_1792</name>
</gene>
<proteinExistence type="inferred from homology"/>
<keyword evidence="9" id="KW-0460">Magnesium</keyword>